<evidence type="ECO:0000313" key="6">
    <source>
        <dbReference type="Proteomes" id="UP000789342"/>
    </source>
</evidence>
<sequence>MPQKNKGTSPPECLVVVVVDGTFRLENHSETIFKAYLESILKHLKSPYVEDKERKEKIWPNLRCGLVTFGHYEPYSPIPVKSHYFESLSQFEELITGIEFANGGMYENAVAEGLVSALEMFDLHTSQMESDAPQPKRHCVLISNSHPCPDPVHRNISSKYDDYTIEQVAEEMHKQSIYLSLITPEKGFDELENLVEMVNRNIEVHDAPDVIDSSHVVKLANFKVPFSQPTEVMAEKKRKREDSTPISDSHTSEQPTSTSSASSSPESKKVKLENVDEQSREQVQSVSASRPSEVASDTKKQVSSPVLPVQQPPSNPSGSKSQVSSPKVPRSSPVVSNVAPASAISTVTVNQIQQQQQSPMKVPQQIPQQTVSAQLANSLSSAVGGARPVPQNVLHFMNAQQLIQKNKLLQHELLASQQNLVDVLRRQQFVNSGGIGPSYTTTTSPIGTDTQSLNSYATSPSLGSVVNAQNIGGFNPSGSSSQPVLAFPPTTLNARIPTTSATVGMSSLSAAPNGIITTNPAVNSSIGINNVTSSAASAAGVNANQIRPNIPKTLNALWSGYIAWATGGQQNGFKRELTCHVTAFPHPNRRTGPSSLNDYMTHVWPEKMEISSINHAKDFIKDAGNNPKLHVVSFLPTPSSAASTDNQNTFTVLMRILESKKLAAFARFPNAPNSNGGVVLFTNGPKLVGLLFLDSPLPTSLTSQQQLLQSTILQQQQALQALQQQLQQQPGLQQMLQQRRVNPQMQVARLPTQQTPQTMAQQQMMLQRQMHLSSLFQTASSSNPRMDGQDLVHYVKQQRQQTQQQQQPTQ</sequence>
<reference evidence="5" key="1">
    <citation type="submission" date="2021-06" db="EMBL/GenBank/DDBJ databases">
        <authorList>
            <person name="Kallberg Y."/>
            <person name="Tangrot J."/>
            <person name="Rosling A."/>
        </authorList>
    </citation>
    <scope>NUCLEOTIDE SEQUENCE</scope>
    <source>
        <strain evidence="5">CL551</strain>
    </source>
</reference>
<dbReference type="AlphaFoldDB" id="A0A9N9BF96"/>
<dbReference type="InterPro" id="IPR036465">
    <property type="entry name" value="vWFA_dom_sf"/>
</dbReference>
<evidence type="ECO:0000256" key="2">
    <source>
        <dbReference type="ARBA" id="ARBA00019694"/>
    </source>
</evidence>
<dbReference type="InterPro" id="IPR021419">
    <property type="entry name" value="Mediator_Med25_VWA"/>
</dbReference>
<feature type="compositionally biased region" description="Low complexity" evidence="3">
    <location>
        <begin position="252"/>
        <end position="265"/>
    </location>
</feature>
<evidence type="ECO:0000256" key="3">
    <source>
        <dbReference type="SAM" id="MobiDB-lite"/>
    </source>
</evidence>
<comment type="caution">
    <text evidence="5">The sequence shown here is derived from an EMBL/GenBank/DDBJ whole genome shotgun (WGS) entry which is preliminary data.</text>
</comment>
<protein>
    <recommendedName>
        <fullName evidence="2">Mediator of RNA polymerase II transcription subunit 25</fullName>
    </recommendedName>
</protein>
<evidence type="ECO:0000313" key="5">
    <source>
        <dbReference type="EMBL" id="CAG8561767.1"/>
    </source>
</evidence>
<gene>
    <name evidence="5" type="ORF">AMORRO_LOCUS6051</name>
</gene>
<dbReference type="GO" id="GO:0005667">
    <property type="term" value="C:transcription regulator complex"/>
    <property type="evidence" value="ECO:0007669"/>
    <property type="project" value="TreeGrafter"/>
</dbReference>
<comment type="similarity">
    <text evidence="1">Belongs to the Mediator complex subunit 25 family.</text>
</comment>
<feature type="compositionally biased region" description="Basic and acidic residues" evidence="3">
    <location>
        <begin position="266"/>
        <end position="280"/>
    </location>
</feature>
<dbReference type="Proteomes" id="UP000789342">
    <property type="component" value="Unassembled WGS sequence"/>
</dbReference>
<dbReference type="SUPFAM" id="SSF53300">
    <property type="entry name" value="vWA-like"/>
    <property type="match status" value="1"/>
</dbReference>
<dbReference type="PANTHER" id="PTHR12433:SF11">
    <property type="entry name" value="MEDIATOR OF RNA POLYMERASE II TRANSCRIPTION SUBUNIT 25"/>
    <property type="match status" value="1"/>
</dbReference>
<evidence type="ECO:0000259" key="4">
    <source>
        <dbReference type="PROSITE" id="PS50234"/>
    </source>
</evidence>
<keyword evidence="6" id="KW-1185">Reference proteome</keyword>
<dbReference type="InterPro" id="IPR002035">
    <property type="entry name" value="VWF_A"/>
</dbReference>
<dbReference type="PANTHER" id="PTHR12433">
    <property type="entry name" value="MEDIATOR OF RNA POLYMERASE II TRANSCRIPTION SUBUNIT 25"/>
    <property type="match status" value="1"/>
</dbReference>
<feature type="domain" description="VWFA" evidence="4">
    <location>
        <begin position="14"/>
        <end position="233"/>
    </location>
</feature>
<evidence type="ECO:0000256" key="1">
    <source>
        <dbReference type="ARBA" id="ARBA00009102"/>
    </source>
</evidence>
<dbReference type="GO" id="GO:0016592">
    <property type="term" value="C:mediator complex"/>
    <property type="evidence" value="ECO:0007669"/>
    <property type="project" value="TreeGrafter"/>
</dbReference>
<proteinExistence type="inferred from homology"/>
<accession>A0A9N9BF96</accession>
<feature type="compositionally biased region" description="Low complexity" evidence="3">
    <location>
        <begin position="316"/>
        <end position="337"/>
    </location>
</feature>
<dbReference type="EMBL" id="CAJVPV010003881">
    <property type="protein sequence ID" value="CAG8561767.1"/>
    <property type="molecule type" value="Genomic_DNA"/>
</dbReference>
<dbReference type="GO" id="GO:0045944">
    <property type="term" value="P:positive regulation of transcription by RNA polymerase II"/>
    <property type="evidence" value="ECO:0007669"/>
    <property type="project" value="TreeGrafter"/>
</dbReference>
<dbReference type="PROSITE" id="PS50234">
    <property type="entry name" value="VWFA"/>
    <property type="match status" value="1"/>
</dbReference>
<organism evidence="5 6">
    <name type="scientific">Acaulospora morrowiae</name>
    <dbReference type="NCBI Taxonomy" id="94023"/>
    <lineage>
        <taxon>Eukaryota</taxon>
        <taxon>Fungi</taxon>
        <taxon>Fungi incertae sedis</taxon>
        <taxon>Mucoromycota</taxon>
        <taxon>Glomeromycotina</taxon>
        <taxon>Glomeromycetes</taxon>
        <taxon>Diversisporales</taxon>
        <taxon>Acaulosporaceae</taxon>
        <taxon>Acaulospora</taxon>
    </lineage>
</organism>
<feature type="compositionally biased region" description="Polar residues" evidence="3">
    <location>
        <begin position="281"/>
        <end position="290"/>
    </location>
</feature>
<dbReference type="OrthoDB" id="7690434at2759"/>
<name>A0A9N9BF96_9GLOM</name>
<feature type="region of interest" description="Disordered" evidence="3">
    <location>
        <begin position="231"/>
        <end position="337"/>
    </location>
</feature>
<dbReference type="Pfam" id="PF11265">
    <property type="entry name" value="Med25_VWA"/>
    <property type="match status" value="1"/>
</dbReference>